<feature type="compositionally biased region" description="Low complexity" evidence="6">
    <location>
        <begin position="644"/>
        <end position="655"/>
    </location>
</feature>
<feature type="compositionally biased region" description="Low complexity" evidence="6">
    <location>
        <begin position="419"/>
        <end position="430"/>
    </location>
</feature>
<dbReference type="InterPro" id="IPR043509">
    <property type="entry name" value="Bromo_Brdt_II"/>
</dbReference>
<sequence length="1193" mass="130881">MGDGLEAPPLIQNPLPPETFNPSRPPRYTNQLQYLLKNVLKSLWKHHFSWPFQAPVDAAKLNLPDYYKIIKTPMDMGTIKTRLESGYYWNAQECIQDFNTMFTNCYIYNKPGDDIVLMAKTLEKAFLQKISELPPEEIEIPAKTKNRGRVRRDTGFLSDSPGSVSVSSPMSAGGIQTQTTTPPFPPLGPLDQLTQALTTVSAPIVTAMSGPPLLQSATPLTKLKKSQKRKADTTTPNASDQLGESSPAATEPRPRRESTRPKQPRSDLPDSGGFGVMAPPSPGRREQLQYCKEVLKEMLSKKHVGYAWPFYRPVDASALGLHDYHNIIKHPMDLSTIKAKLDGCQYHNAQEFAADVRLMFSNCYKYNPPDHDVVAMGRKLQDVFEMRFAKMPDGPEERPHLPAPSPSPVKQQPAPVPPSGTSSDESGTSDGDSDQERAHRLAELQDQLKAIHEQLAALSQPQVSKPKKKEKRKDKHRRKPGEAPPSPGKLAMWLTPEAPPPGSKKNKTGKDPALTTKPKTPGKREPSKAISNPAPTPSLATPSLVPSAYLESEEVGVADGCRLMTLEEKRQLSLDINRLPSKKLGRVVRIIQSREPTLKSSNPDEIEIDFEMLKPSTLRELERYVSASKRNRAGEKNKKMKIGSSSDTSSQSSSSDSEDSETGPLSKQRPRLDSGKEASGLYHQTPVTGGAQTSAPASVVPNTQVPVVQSYPPVSGSALQPSHLLGNGFDHFSQTTVADAAPLGVHTHVQVTHAPLQTHAFLNHNPQPLTAPSPALPSVQTQLPSHPVERAPAPPPPPKPAPPASVSSTPVISAPFPHPSVALTQTRRPLAPPLPSLGPQGSSILDQVPAQPPETLLEGEDEEPGSPSLPLCQMDMCLGSLQQSIETTPPPQSTLFTHSHAPLLQDNGPKLLRHAPLSGTETHNAGPLKESPPPLIQQLHSLANQSPPASLQPKRPVLTKQERLSSSPDVSQSPGLLQESTHSKLSPPKLNLKPLDSSGLRPTDSPTTALQDKIKQEPKTPTAPKKDVKLKSMGPWASLVQRPSSNPASTGSSLARSSSDSFEQFRRAAREKEEREKALRAQNEQAERDRVRREQSEQTERERVRREQDRLREAEQQGDSVRLQTQAHQTPPQLPPQTLSPPDALNTQTPTPDQQRELARRREQERRRREAMAAVIDMNFQSDLMAIFEENLF</sequence>
<dbReference type="PANTHER" id="PTHR22880">
    <property type="entry name" value="FALZ-RELATED BROMODOMAIN-CONTAINING PROTEINS"/>
    <property type="match status" value="1"/>
</dbReference>
<dbReference type="GeneID" id="115817035"/>
<dbReference type="CDD" id="cd05498">
    <property type="entry name" value="Bromo_Brdt_II_like"/>
    <property type="match status" value="1"/>
</dbReference>
<feature type="compositionally biased region" description="Polar residues" evidence="6">
    <location>
        <begin position="964"/>
        <end position="980"/>
    </location>
</feature>
<keyword evidence="2" id="KW-0156">Chromatin regulator</keyword>
<dbReference type="InterPro" id="IPR018359">
    <property type="entry name" value="Bromodomain_CS"/>
</dbReference>
<feature type="region of interest" description="Disordered" evidence="6">
    <location>
        <begin position="629"/>
        <end position="697"/>
    </location>
</feature>
<keyword evidence="3 5" id="KW-0103">Bromodomain</keyword>
<feature type="compositionally biased region" description="Low complexity" evidence="6">
    <location>
        <begin position="804"/>
        <end position="815"/>
    </location>
</feature>
<evidence type="ECO:0000313" key="10">
    <source>
        <dbReference type="RefSeq" id="XP_030636136.1"/>
    </source>
</evidence>
<feature type="compositionally biased region" description="Polar residues" evidence="6">
    <location>
        <begin position="938"/>
        <end position="949"/>
    </location>
</feature>
<evidence type="ECO:0000256" key="5">
    <source>
        <dbReference type="PROSITE-ProRule" id="PRU00035"/>
    </source>
</evidence>
<evidence type="ECO:0000256" key="2">
    <source>
        <dbReference type="ARBA" id="ARBA00022853"/>
    </source>
</evidence>
<evidence type="ECO:0000259" key="7">
    <source>
        <dbReference type="PROSITE" id="PS50014"/>
    </source>
</evidence>
<feature type="compositionally biased region" description="Polar residues" evidence="6">
    <location>
        <begin position="685"/>
        <end position="697"/>
    </location>
</feature>
<dbReference type="GO" id="GO:0006338">
    <property type="term" value="P:chromatin remodeling"/>
    <property type="evidence" value="ECO:0007669"/>
    <property type="project" value="TreeGrafter"/>
</dbReference>
<dbReference type="Gene3D" id="1.20.1270.220">
    <property type="match status" value="1"/>
</dbReference>
<dbReference type="PROSITE" id="PS51525">
    <property type="entry name" value="NET"/>
    <property type="match status" value="1"/>
</dbReference>
<feature type="compositionally biased region" description="Basic and acidic residues" evidence="6">
    <location>
        <begin position="1154"/>
        <end position="1166"/>
    </location>
</feature>
<feature type="region of interest" description="Disordered" evidence="6">
    <location>
        <begin position="1"/>
        <end position="23"/>
    </location>
</feature>
<dbReference type="InParanoid" id="A0A6J2VYH6"/>
<feature type="compositionally biased region" description="Low complexity" evidence="6">
    <location>
        <begin position="158"/>
        <end position="181"/>
    </location>
</feature>
<feature type="region of interest" description="Disordered" evidence="6">
    <location>
        <begin position="762"/>
        <end position="848"/>
    </location>
</feature>
<evidence type="ECO:0000256" key="1">
    <source>
        <dbReference type="ARBA" id="ARBA00022737"/>
    </source>
</evidence>
<dbReference type="GO" id="GO:0000785">
    <property type="term" value="C:chromatin"/>
    <property type="evidence" value="ECO:0007669"/>
    <property type="project" value="TreeGrafter"/>
</dbReference>
<feature type="compositionally biased region" description="Basic and acidic residues" evidence="6">
    <location>
        <begin position="1063"/>
        <end position="1115"/>
    </location>
</feature>
<feature type="domain" description="Bromo" evidence="7">
    <location>
        <begin position="302"/>
        <end position="374"/>
    </location>
</feature>
<gene>
    <name evidence="10" type="primary">LOC115817035</name>
</gene>
<feature type="domain" description="Bromo" evidence="7">
    <location>
        <begin position="44"/>
        <end position="116"/>
    </location>
</feature>
<feature type="compositionally biased region" description="Basic and acidic residues" evidence="6">
    <location>
        <begin position="252"/>
        <end position="268"/>
    </location>
</feature>
<feature type="compositionally biased region" description="Pro residues" evidence="6">
    <location>
        <begin position="792"/>
        <end position="803"/>
    </location>
</feature>
<keyword evidence="1" id="KW-0677">Repeat</keyword>
<proteinExistence type="inferred from homology"/>
<dbReference type="GO" id="GO:0005634">
    <property type="term" value="C:nucleus"/>
    <property type="evidence" value="ECO:0007669"/>
    <property type="project" value="TreeGrafter"/>
</dbReference>
<dbReference type="Pfam" id="PF00439">
    <property type="entry name" value="Bromodomain"/>
    <property type="match status" value="2"/>
</dbReference>
<dbReference type="Proteomes" id="UP000504632">
    <property type="component" value="Chromosome 7"/>
</dbReference>
<dbReference type="PANTHER" id="PTHR22880:SF245">
    <property type="entry name" value="BROMODOMAIN-CONTAINING PROTEIN 4"/>
    <property type="match status" value="1"/>
</dbReference>
<feature type="compositionally biased region" description="Pro residues" evidence="6">
    <location>
        <begin position="14"/>
        <end position="23"/>
    </location>
</feature>
<feature type="compositionally biased region" description="Polar residues" evidence="6">
    <location>
        <begin position="233"/>
        <end position="248"/>
    </location>
</feature>
<comment type="similarity">
    <text evidence="4">Belongs to the BET family.</text>
</comment>
<dbReference type="RefSeq" id="XP_030636136.1">
    <property type="nucleotide sequence ID" value="XM_030780276.1"/>
</dbReference>
<dbReference type="InterPro" id="IPR031354">
    <property type="entry name" value="BRD4_CDT"/>
</dbReference>
<accession>A0A6J2VYH6</accession>
<feature type="region of interest" description="Disordered" evidence="6">
    <location>
        <begin position="884"/>
        <end position="1166"/>
    </location>
</feature>
<dbReference type="FunFam" id="1.20.920.10:FF:000003">
    <property type="entry name" value="Bromodomain-containing protein 2"/>
    <property type="match status" value="1"/>
</dbReference>
<feature type="compositionally biased region" description="Basic and acidic residues" evidence="6">
    <location>
        <begin position="391"/>
        <end position="400"/>
    </location>
</feature>
<dbReference type="InterPro" id="IPR043508">
    <property type="entry name" value="Bromo_Brdt_I"/>
</dbReference>
<dbReference type="PRINTS" id="PR00503">
    <property type="entry name" value="BROMODOMAIN"/>
</dbReference>
<dbReference type="CDD" id="cd05497">
    <property type="entry name" value="Bromo_Brdt_I_like"/>
    <property type="match status" value="1"/>
</dbReference>
<dbReference type="GO" id="GO:0006355">
    <property type="term" value="P:regulation of DNA-templated transcription"/>
    <property type="evidence" value="ECO:0007669"/>
    <property type="project" value="TreeGrafter"/>
</dbReference>
<dbReference type="InterPro" id="IPR027353">
    <property type="entry name" value="NET_dom"/>
</dbReference>
<dbReference type="Pfam" id="PF17105">
    <property type="entry name" value="BRD4_CDT"/>
    <property type="match status" value="1"/>
</dbReference>
<protein>
    <submittedName>
        <fullName evidence="10">Bromodomain-containing protein 3</fullName>
    </submittedName>
</protein>
<keyword evidence="9" id="KW-1185">Reference proteome</keyword>
<dbReference type="InterPro" id="IPR050935">
    <property type="entry name" value="Bromo_chromatin_reader"/>
</dbReference>
<dbReference type="OrthoDB" id="21449at2759"/>
<evidence type="ECO:0000256" key="6">
    <source>
        <dbReference type="SAM" id="MobiDB-lite"/>
    </source>
</evidence>
<dbReference type="AlphaFoldDB" id="A0A6J2VYH6"/>
<dbReference type="InterPro" id="IPR001487">
    <property type="entry name" value="Bromodomain"/>
</dbReference>
<reference evidence="10" key="1">
    <citation type="submission" date="2025-08" db="UniProtKB">
        <authorList>
            <consortium name="RefSeq"/>
        </authorList>
    </citation>
    <scope>IDENTIFICATION</scope>
</reference>
<feature type="compositionally biased region" description="Polar residues" evidence="6">
    <location>
        <begin position="884"/>
        <end position="897"/>
    </location>
</feature>
<name>A0A6J2VYH6_CHACN</name>
<dbReference type="Gene3D" id="1.20.920.10">
    <property type="entry name" value="Bromodomain-like"/>
    <property type="match status" value="2"/>
</dbReference>
<dbReference type="SUPFAM" id="SSF47370">
    <property type="entry name" value="Bromodomain"/>
    <property type="match status" value="2"/>
</dbReference>
<dbReference type="InterPro" id="IPR038336">
    <property type="entry name" value="NET_sf"/>
</dbReference>
<dbReference type="PROSITE" id="PS50014">
    <property type="entry name" value="BROMODOMAIN_2"/>
    <property type="match status" value="2"/>
</dbReference>
<feature type="region of interest" description="Disordered" evidence="6">
    <location>
        <begin position="209"/>
        <end position="284"/>
    </location>
</feature>
<feature type="region of interest" description="Disordered" evidence="6">
    <location>
        <begin position="144"/>
        <end position="188"/>
    </location>
</feature>
<evidence type="ECO:0000259" key="8">
    <source>
        <dbReference type="PROSITE" id="PS51525"/>
    </source>
</evidence>
<feature type="region of interest" description="Disordered" evidence="6">
    <location>
        <begin position="456"/>
        <end position="543"/>
    </location>
</feature>
<feature type="compositionally biased region" description="Low complexity" evidence="6">
    <location>
        <begin position="1049"/>
        <end position="1061"/>
    </location>
</feature>
<evidence type="ECO:0000313" key="9">
    <source>
        <dbReference type="Proteomes" id="UP000504632"/>
    </source>
</evidence>
<dbReference type="PROSITE" id="PS00633">
    <property type="entry name" value="BROMODOMAIN_1"/>
    <property type="match status" value="2"/>
</dbReference>
<feature type="domain" description="NET" evidence="8">
    <location>
        <begin position="554"/>
        <end position="636"/>
    </location>
</feature>
<feature type="region of interest" description="Disordered" evidence="6">
    <location>
        <begin position="391"/>
        <end position="437"/>
    </location>
</feature>
<dbReference type="FunFam" id="1.20.920.10:FF:000002">
    <property type="entry name" value="Bromodomain-containing protein 4"/>
    <property type="match status" value="1"/>
</dbReference>
<evidence type="ECO:0000256" key="3">
    <source>
        <dbReference type="ARBA" id="ARBA00023117"/>
    </source>
</evidence>
<evidence type="ECO:0000256" key="4">
    <source>
        <dbReference type="ARBA" id="ARBA00044509"/>
    </source>
</evidence>
<feature type="compositionally biased region" description="Low complexity" evidence="6">
    <location>
        <begin position="983"/>
        <end position="998"/>
    </location>
</feature>
<feature type="compositionally biased region" description="Basic and acidic residues" evidence="6">
    <location>
        <begin position="1012"/>
        <end position="1030"/>
    </location>
</feature>
<dbReference type="SMART" id="SM00297">
    <property type="entry name" value="BROMO"/>
    <property type="match status" value="2"/>
</dbReference>
<organism evidence="9 10">
    <name type="scientific">Chanos chanos</name>
    <name type="common">Milkfish</name>
    <name type="synonym">Mugil chanos</name>
    <dbReference type="NCBI Taxonomy" id="29144"/>
    <lineage>
        <taxon>Eukaryota</taxon>
        <taxon>Metazoa</taxon>
        <taxon>Chordata</taxon>
        <taxon>Craniata</taxon>
        <taxon>Vertebrata</taxon>
        <taxon>Euteleostomi</taxon>
        <taxon>Actinopterygii</taxon>
        <taxon>Neopterygii</taxon>
        <taxon>Teleostei</taxon>
        <taxon>Ostariophysi</taxon>
        <taxon>Gonorynchiformes</taxon>
        <taxon>Chanidae</taxon>
        <taxon>Chanos</taxon>
    </lineage>
</organism>
<feature type="compositionally biased region" description="Basic residues" evidence="6">
    <location>
        <begin position="465"/>
        <end position="479"/>
    </location>
</feature>
<dbReference type="FunFam" id="1.20.1270.220:FF:000001">
    <property type="entry name" value="bromodomain-containing protein 2 isoform X1"/>
    <property type="match status" value="1"/>
</dbReference>
<dbReference type="InterPro" id="IPR036427">
    <property type="entry name" value="Bromodomain-like_sf"/>
</dbReference>
<dbReference type="Pfam" id="PF17035">
    <property type="entry name" value="BET"/>
    <property type="match status" value="1"/>
</dbReference>